<feature type="region of interest" description="Disordered" evidence="7">
    <location>
        <begin position="385"/>
        <end position="406"/>
    </location>
</feature>
<feature type="region of interest" description="Disordered" evidence="7">
    <location>
        <begin position="41"/>
        <end position="66"/>
    </location>
</feature>
<evidence type="ECO:0000256" key="5">
    <source>
        <dbReference type="ARBA" id="ARBA00023163"/>
    </source>
</evidence>
<dbReference type="Pfam" id="PF00010">
    <property type="entry name" value="HLH"/>
    <property type="match status" value="1"/>
</dbReference>
<feature type="compositionally biased region" description="Low complexity" evidence="7">
    <location>
        <begin position="143"/>
        <end position="153"/>
    </location>
</feature>
<feature type="compositionally biased region" description="Gly residues" evidence="7">
    <location>
        <begin position="278"/>
        <end position="287"/>
    </location>
</feature>
<feature type="compositionally biased region" description="Polar residues" evidence="7">
    <location>
        <begin position="544"/>
        <end position="562"/>
    </location>
</feature>
<feature type="compositionally biased region" description="Basic and acidic residues" evidence="7">
    <location>
        <begin position="812"/>
        <end position="824"/>
    </location>
</feature>
<feature type="compositionally biased region" description="Basic and acidic residues" evidence="7">
    <location>
        <begin position="784"/>
        <end position="800"/>
    </location>
</feature>
<feature type="compositionally biased region" description="Low complexity" evidence="7">
    <location>
        <begin position="566"/>
        <end position="577"/>
    </location>
</feature>
<dbReference type="InterPro" id="IPR011598">
    <property type="entry name" value="bHLH_dom"/>
</dbReference>
<accession>A0AAV6R2B0</accession>
<feature type="region of interest" description="Disordered" evidence="7">
    <location>
        <begin position="443"/>
        <end position="498"/>
    </location>
</feature>
<evidence type="ECO:0000256" key="6">
    <source>
        <dbReference type="ARBA" id="ARBA00023242"/>
    </source>
</evidence>
<keyword evidence="3" id="KW-0238">DNA-binding</keyword>
<feature type="compositionally biased region" description="Low complexity" evidence="7">
    <location>
        <begin position="467"/>
        <end position="491"/>
    </location>
</feature>
<evidence type="ECO:0000256" key="4">
    <source>
        <dbReference type="ARBA" id="ARBA00023159"/>
    </source>
</evidence>
<keyword evidence="10" id="KW-1185">Reference proteome</keyword>
<evidence type="ECO:0000256" key="3">
    <source>
        <dbReference type="ARBA" id="ARBA00023125"/>
    </source>
</evidence>
<dbReference type="GO" id="GO:0000785">
    <property type="term" value="C:chromatin"/>
    <property type="evidence" value="ECO:0007669"/>
    <property type="project" value="TreeGrafter"/>
</dbReference>
<feature type="compositionally biased region" description="Low complexity" evidence="7">
    <location>
        <begin position="753"/>
        <end position="768"/>
    </location>
</feature>
<dbReference type="Proteomes" id="UP000693946">
    <property type="component" value="Linkage Group LG21"/>
</dbReference>
<evidence type="ECO:0000256" key="1">
    <source>
        <dbReference type="ARBA" id="ARBA00004123"/>
    </source>
</evidence>
<dbReference type="InterPro" id="IPR051098">
    <property type="entry name" value="NeuroDiff_E-box_TFs"/>
</dbReference>
<feature type="compositionally biased region" description="Polar residues" evidence="7">
    <location>
        <begin position="244"/>
        <end position="256"/>
    </location>
</feature>
<dbReference type="CDD" id="cd18945">
    <property type="entry name" value="bHLH_E-protein_TCF4_E2-2"/>
    <property type="match status" value="1"/>
</dbReference>
<name>A0AAV6R2B0_SOLSE</name>
<feature type="compositionally biased region" description="Polar residues" evidence="7">
    <location>
        <begin position="193"/>
        <end position="213"/>
    </location>
</feature>
<keyword evidence="4" id="KW-0010">Activator</keyword>
<feature type="domain" description="BHLH" evidence="8">
    <location>
        <begin position="821"/>
        <end position="874"/>
    </location>
</feature>
<sequence>MQCETNCRSSLMQQNEPPANTHSALKHNSYIRMYSRCEASTSSQQKSQSNTATYIPDQAERRATADEDAREVVMMKKALFQVIHPMEKISDFTSQGFRSFWSAASSLAFSTAEYGALGDRLYRLCQEPALCVYVKQKKTKEPGTQGARQQQQHQRARARGSEDERELDQRMAALGTDKELSDLLDFSAMFSPPVSSGKNGPTSLGSGHFSGSNMEERSSAGSWPSGSRSSKSYADGSQYMASHDSISPPYTNSRLTGKSERSSYSYGRESNPHCHQSGLGGELGLGSPGAASPPKSAAQYYQHYGSNPRRRTLPMDTMEIHTKKVRKVPPGLPSSLKHARARVRVPGSSSSLPPLFPVRALKGRRSTRQRSAREFEIITSASERSYNKRTNKRRERNTERERGAGGAGKMYCAYTIPGMTGSSLMYYYNGKAVYAPSASTADYNRDSPGYPSSKPPSAGFPSSFFMPDGHSGDPWSSSSSSMSQQGYHSSMLSGGNSAHGAAQSSSYCGIHPHDRLSYPSHSSADISSSLPPMSSFHRGGGANHYSTASCTAPTNGTDSSIMANRAQSGAASSSQTGDALGKALASIYSPDHTNNSFSSNPSTPVGSPPSLTAPSSAVWSRNGGQGASSPNYEAPLHSLQSRIEDRLERLDDAIHVLRSHAVGPSTGMTGGHGDMHSLIGAAHTHNGAMGALSSGYGTGLLSANRHSLMVGSHREDGGLRGGHSMASQVPVPQLPVQSATSPDLNQPDPYRALSGGLQGQSTSSVSSEIKSEDEGDENLLQDSKPLDTKKEDMDNKDLKALDSNNDDEDLTPEQKMERERERRMANNARERLRVRDINEAFKELGRMVQLHLKSDKPQTKLLILHQAVAVILSLEQQVRERNLNPKAACLKRREEEKVTVASDGTPLSLAAAHHAASAAMGDGSNPLGQMSKVPEFIKMMSDHFL</sequence>
<evidence type="ECO:0000256" key="2">
    <source>
        <dbReference type="ARBA" id="ARBA00023015"/>
    </source>
</evidence>
<keyword evidence="5" id="KW-0804">Transcription</keyword>
<feature type="region of interest" description="Disordered" evidence="7">
    <location>
        <begin position="592"/>
        <end position="634"/>
    </location>
</feature>
<dbReference type="AlphaFoldDB" id="A0AAV6R2B0"/>
<dbReference type="GO" id="GO:0000981">
    <property type="term" value="F:DNA-binding transcription factor activity, RNA polymerase II-specific"/>
    <property type="evidence" value="ECO:0007669"/>
    <property type="project" value="TreeGrafter"/>
</dbReference>
<reference evidence="9 10" key="1">
    <citation type="journal article" date="2021" name="Sci. Rep.">
        <title>Chromosome anchoring in Senegalese sole (Solea senegalensis) reveals sex-associated markers and genome rearrangements in flatfish.</title>
        <authorList>
            <person name="Guerrero-Cozar I."/>
            <person name="Gomez-Garrido J."/>
            <person name="Berbel C."/>
            <person name="Martinez-Blanch J.F."/>
            <person name="Alioto T."/>
            <person name="Claros M.G."/>
            <person name="Gagnaire P.A."/>
            <person name="Manchado M."/>
        </authorList>
    </citation>
    <scope>NUCLEOTIDE SEQUENCE [LARGE SCALE GENOMIC DNA]</scope>
    <source>
        <strain evidence="9">Sse05_10M</strain>
    </source>
</reference>
<dbReference type="GO" id="GO:0000978">
    <property type="term" value="F:RNA polymerase II cis-regulatory region sequence-specific DNA binding"/>
    <property type="evidence" value="ECO:0007669"/>
    <property type="project" value="TreeGrafter"/>
</dbReference>
<evidence type="ECO:0000313" key="10">
    <source>
        <dbReference type="Proteomes" id="UP000693946"/>
    </source>
</evidence>
<protein>
    <submittedName>
        <fullName evidence="9">Transcription factor 4 isoform X4</fullName>
    </submittedName>
</protein>
<dbReference type="EMBL" id="JAGKHQ010000014">
    <property type="protein sequence ID" value="KAG7499568.1"/>
    <property type="molecule type" value="Genomic_DNA"/>
</dbReference>
<feature type="compositionally biased region" description="Low complexity" evidence="7">
    <location>
        <begin position="219"/>
        <end position="232"/>
    </location>
</feature>
<dbReference type="PROSITE" id="PS50888">
    <property type="entry name" value="BHLH"/>
    <property type="match status" value="1"/>
</dbReference>
<dbReference type="FunFam" id="4.10.280.10:FF:000001">
    <property type="entry name" value="Putative transcription factor 12"/>
    <property type="match status" value="1"/>
</dbReference>
<dbReference type="PANTHER" id="PTHR11793:SF10">
    <property type="entry name" value="TRANSCRIPTION FACTOR 4"/>
    <property type="match status" value="1"/>
</dbReference>
<keyword evidence="2" id="KW-0805">Transcription regulation</keyword>
<feature type="compositionally biased region" description="Low complexity" evidence="7">
    <location>
        <begin position="593"/>
        <end position="604"/>
    </location>
</feature>
<dbReference type="GO" id="GO:0005667">
    <property type="term" value="C:transcription regulator complex"/>
    <property type="evidence" value="ECO:0007669"/>
    <property type="project" value="TreeGrafter"/>
</dbReference>
<feature type="region of interest" description="Disordered" evidence="7">
    <location>
        <begin position="518"/>
        <end position="577"/>
    </location>
</feature>
<dbReference type="GO" id="GO:0046983">
    <property type="term" value="F:protein dimerization activity"/>
    <property type="evidence" value="ECO:0007669"/>
    <property type="project" value="InterPro"/>
</dbReference>
<comment type="caution">
    <text evidence="9">The sequence shown here is derived from an EMBL/GenBank/DDBJ whole genome shotgun (WGS) entry which is preliminary data.</text>
</comment>
<comment type="subcellular location">
    <subcellularLocation>
        <location evidence="1">Nucleus</location>
    </subcellularLocation>
</comment>
<dbReference type="SMART" id="SM00353">
    <property type="entry name" value="HLH"/>
    <property type="match status" value="1"/>
</dbReference>
<feature type="region of interest" description="Disordered" evidence="7">
    <location>
        <begin position="193"/>
        <end position="297"/>
    </location>
</feature>
<evidence type="ECO:0000313" key="9">
    <source>
        <dbReference type="EMBL" id="KAG7499568.1"/>
    </source>
</evidence>
<feature type="region of interest" description="Disordered" evidence="7">
    <location>
        <begin position="735"/>
        <end position="824"/>
    </location>
</feature>
<gene>
    <name evidence="9" type="ORF">JOB18_041953</name>
</gene>
<feature type="region of interest" description="Disordered" evidence="7">
    <location>
        <begin position="1"/>
        <end position="23"/>
    </location>
</feature>
<feature type="compositionally biased region" description="Polar residues" evidence="7">
    <location>
        <begin position="735"/>
        <end position="744"/>
    </location>
</feature>
<evidence type="ECO:0000259" key="8">
    <source>
        <dbReference type="PROSITE" id="PS50888"/>
    </source>
</evidence>
<feature type="compositionally biased region" description="Polar residues" evidence="7">
    <location>
        <begin position="519"/>
        <end position="532"/>
    </location>
</feature>
<feature type="region of interest" description="Disordered" evidence="7">
    <location>
        <begin position="138"/>
        <end position="167"/>
    </location>
</feature>
<dbReference type="PANTHER" id="PTHR11793">
    <property type="entry name" value="BASIC HELIX-LOOP-HELIX TRANSCRIPTION FACTOR"/>
    <property type="match status" value="1"/>
</dbReference>
<feature type="compositionally biased region" description="Low complexity" evidence="7">
    <location>
        <begin position="288"/>
        <end position="297"/>
    </location>
</feature>
<evidence type="ECO:0000256" key="7">
    <source>
        <dbReference type="SAM" id="MobiDB-lite"/>
    </source>
</evidence>
<keyword evidence="6" id="KW-0539">Nucleus</keyword>
<feature type="compositionally biased region" description="Polar residues" evidence="7">
    <location>
        <begin position="609"/>
        <end position="619"/>
    </location>
</feature>
<organism evidence="9 10">
    <name type="scientific">Solea senegalensis</name>
    <name type="common">Senegalese sole</name>
    <dbReference type="NCBI Taxonomy" id="28829"/>
    <lineage>
        <taxon>Eukaryota</taxon>
        <taxon>Metazoa</taxon>
        <taxon>Chordata</taxon>
        <taxon>Craniata</taxon>
        <taxon>Vertebrata</taxon>
        <taxon>Euteleostomi</taxon>
        <taxon>Actinopterygii</taxon>
        <taxon>Neopterygii</taxon>
        <taxon>Teleostei</taxon>
        <taxon>Neoteleostei</taxon>
        <taxon>Acanthomorphata</taxon>
        <taxon>Carangaria</taxon>
        <taxon>Pleuronectiformes</taxon>
        <taxon>Pleuronectoidei</taxon>
        <taxon>Soleidae</taxon>
        <taxon>Solea</taxon>
    </lineage>
</organism>
<proteinExistence type="predicted"/>
<dbReference type="GO" id="GO:0005634">
    <property type="term" value="C:nucleus"/>
    <property type="evidence" value="ECO:0007669"/>
    <property type="project" value="UniProtKB-SubCell"/>
</dbReference>